<name>A0ABP7IL64_9ACTN</name>
<dbReference type="SUPFAM" id="SSF56349">
    <property type="entry name" value="DNA breaking-rejoining enzymes"/>
    <property type="match status" value="1"/>
</dbReference>
<comment type="caution">
    <text evidence="3">The sequence shown here is derived from an EMBL/GenBank/DDBJ whole genome shotgun (WGS) entry which is preliminary data.</text>
</comment>
<feature type="compositionally biased region" description="Basic and acidic residues" evidence="2">
    <location>
        <begin position="25"/>
        <end position="35"/>
    </location>
</feature>
<keyword evidence="4" id="KW-1185">Reference proteome</keyword>
<evidence type="ECO:0000256" key="2">
    <source>
        <dbReference type="SAM" id="MobiDB-lite"/>
    </source>
</evidence>
<evidence type="ECO:0008006" key="5">
    <source>
        <dbReference type="Google" id="ProtNLM"/>
    </source>
</evidence>
<sequence>MHLLAAKLLGGARVHHVTGVEDDEAVGKPQREIRPPRRGSSQLLAVIEQAPRTAGPLLLRIDKHGRIAAPMTRAGCPIGDAEGRMTAEAVADGVARIVAAAELEGRWTGHSLRRGFATAARRICANLERIGRHGGWADGSALLGSWRRATAGPTTR</sequence>
<dbReference type="EMBL" id="BAAAZR010000014">
    <property type="protein sequence ID" value="GAA3821137.1"/>
    <property type="molecule type" value="Genomic_DNA"/>
</dbReference>
<reference evidence="4" key="1">
    <citation type="journal article" date="2019" name="Int. J. Syst. Evol. Microbiol.">
        <title>The Global Catalogue of Microorganisms (GCM) 10K type strain sequencing project: providing services to taxonomists for standard genome sequencing and annotation.</title>
        <authorList>
            <consortium name="The Broad Institute Genomics Platform"/>
            <consortium name="The Broad Institute Genome Sequencing Center for Infectious Disease"/>
            <person name="Wu L."/>
            <person name="Ma J."/>
        </authorList>
    </citation>
    <scope>NUCLEOTIDE SEQUENCE [LARGE SCALE GENOMIC DNA]</scope>
    <source>
        <strain evidence="4">JCM 16908</strain>
    </source>
</reference>
<feature type="region of interest" description="Disordered" evidence="2">
    <location>
        <begin position="20"/>
        <end position="40"/>
    </location>
</feature>
<evidence type="ECO:0000313" key="3">
    <source>
        <dbReference type="EMBL" id="GAA3821137.1"/>
    </source>
</evidence>
<keyword evidence="1" id="KW-0233">DNA recombination</keyword>
<proteinExistence type="predicted"/>
<dbReference type="Proteomes" id="UP001500888">
    <property type="component" value="Unassembled WGS sequence"/>
</dbReference>
<evidence type="ECO:0000313" key="4">
    <source>
        <dbReference type="Proteomes" id="UP001500888"/>
    </source>
</evidence>
<accession>A0ABP7IL64</accession>
<evidence type="ECO:0000256" key="1">
    <source>
        <dbReference type="ARBA" id="ARBA00023172"/>
    </source>
</evidence>
<dbReference type="InterPro" id="IPR011010">
    <property type="entry name" value="DNA_brk_join_enz"/>
</dbReference>
<dbReference type="RefSeq" id="WP_344943935.1">
    <property type="nucleotide sequence ID" value="NZ_BAAAZR010000014.1"/>
</dbReference>
<dbReference type="InterPro" id="IPR013762">
    <property type="entry name" value="Integrase-like_cat_sf"/>
</dbReference>
<dbReference type="Gene3D" id="1.10.443.10">
    <property type="entry name" value="Intergrase catalytic core"/>
    <property type="match status" value="1"/>
</dbReference>
<gene>
    <name evidence="3" type="ORF">GCM10022226_46760</name>
</gene>
<organism evidence="3 4">
    <name type="scientific">Sphaerisporangium flaviroseum</name>
    <dbReference type="NCBI Taxonomy" id="509199"/>
    <lineage>
        <taxon>Bacteria</taxon>
        <taxon>Bacillati</taxon>
        <taxon>Actinomycetota</taxon>
        <taxon>Actinomycetes</taxon>
        <taxon>Streptosporangiales</taxon>
        <taxon>Streptosporangiaceae</taxon>
        <taxon>Sphaerisporangium</taxon>
    </lineage>
</organism>
<protein>
    <recommendedName>
        <fullName evidence="5">Tyr recombinase domain-containing protein</fullName>
    </recommendedName>
</protein>